<accession>C5KNT8</accession>
<dbReference type="Proteomes" id="UP000007800">
    <property type="component" value="Unassembled WGS sequence"/>
</dbReference>
<name>C5KNT8_PERM5</name>
<keyword evidence="2" id="KW-1185">Reference proteome</keyword>
<protein>
    <submittedName>
        <fullName evidence="1">Uncharacterized protein</fullName>
    </submittedName>
</protein>
<feature type="non-terminal residue" evidence="1">
    <location>
        <position position="77"/>
    </location>
</feature>
<sequence>MATAATTNYFLMRFAEFSMAQHWNTTAILSNPDFHDTISCIRPGVGRPCTSKSKAIVSQQEEKIESQVQARLESCEK</sequence>
<organism evidence="2">
    <name type="scientific">Perkinsus marinus (strain ATCC 50983 / TXsc)</name>
    <dbReference type="NCBI Taxonomy" id="423536"/>
    <lineage>
        <taxon>Eukaryota</taxon>
        <taxon>Sar</taxon>
        <taxon>Alveolata</taxon>
        <taxon>Perkinsozoa</taxon>
        <taxon>Perkinsea</taxon>
        <taxon>Perkinsida</taxon>
        <taxon>Perkinsidae</taxon>
        <taxon>Perkinsus</taxon>
    </lineage>
</organism>
<dbReference type="GeneID" id="9059335"/>
<dbReference type="EMBL" id="GG674800">
    <property type="protein sequence ID" value="EER13855.1"/>
    <property type="molecule type" value="Genomic_DNA"/>
</dbReference>
<dbReference type="RefSeq" id="XP_002782060.1">
    <property type="nucleotide sequence ID" value="XM_002782014.1"/>
</dbReference>
<reference evidence="1 2" key="1">
    <citation type="submission" date="2008-07" db="EMBL/GenBank/DDBJ databases">
        <authorList>
            <person name="El-Sayed N."/>
            <person name="Caler E."/>
            <person name="Inman J."/>
            <person name="Amedeo P."/>
            <person name="Hass B."/>
            <person name="Wortman J."/>
        </authorList>
    </citation>
    <scope>NUCLEOTIDE SEQUENCE [LARGE SCALE GENOMIC DNA]</scope>
    <source>
        <strain evidence="2">ATCC 50983 / TXsc</strain>
    </source>
</reference>
<gene>
    <name evidence="1" type="ORF">Pmar_PMAR002558</name>
</gene>
<dbReference type="InParanoid" id="C5KNT8"/>
<dbReference type="AlphaFoldDB" id="C5KNT8"/>
<evidence type="ECO:0000313" key="1">
    <source>
        <dbReference type="EMBL" id="EER13855.1"/>
    </source>
</evidence>
<proteinExistence type="predicted"/>
<evidence type="ECO:0000313" key="2">
    <source>
        <dbReference type="Proteomes" id="UP000007800"/>
    </source>
</evidence>